<dbReference type="PANTHER" id="PTHR10093">
    <property type="entry name" value="IRON-SULFUR CLUSTER ASSEMBLY ENZYME NIFU HOMOLOG"/>
    <property type="match status" value="1"/>
</dbReference>
<dbReference type="GO" id="GO:0005506">
    <property type="term" value="F:iron ion binding"/>
    <property type="evidence" value="ECO:0007669"/>
    <property type="project" value="InterPro"/>
</dbReference>
<dbReference type="GO" id="GO:0051536">
    <property type="term" value="F:iron-sulfur cluster binding"/>
    <property type="evidence" value="ECO:0007669"/>
    <property type="project" value="InterPro"/>
</dbReference>
<evidence type="ECO:0000313" key="2">
    <source>
        <dbReference type="EMBL" id="OGK16441.1"/>
    </source>
</evidence>
<dbReference type="Pfam" id="PF01592">
    <property type="entry name" value="NifU_N"/>
    <property type="match status" value="1"/>
</dbReference>
<feature type="domain" description="NIF system FeS cluster assembly NifU N-terminal" evidence="1">
    <location>
        <begin position="4"/>
        <end position="117"/>
    </location>
</feature>
<name>A0A1F7GBU4_9BACT</name>
<reference evidence="2 3" key="1">
    <citation type="journal article" date="2016" name="Nat. Commun.">
        <title>Thousands of microbial genomes shed light on interconnected biogeochemical processes in an aquifer system.</title>
        <authorList>
            <person name="Anantharaman K."/>
            <person name="Brown C.T."/>
            <person name="Hug L.A."/>
            <person name="Sharon I."/>
            <person name="Castelle C.J."/>
            <person name="Probst A.J."/>
            <person name="Thomas B.C."/>
            <person name="Singh A."/>
            <person name="Wilkins M.J."/>
            <person name="Karaoz U."/>
            <person name="Brodie E.L."/>
            <person name="Williams K.H."/>
            <person name="Hubbard S.S."/>
            <person name="Banfield J.F."/>
        </authorList>
    </citation>
    <scope>NUCLEOTIDE SEQUENCE [LARGE SCALE GENOMIC DNA]</scope>
</reference>
<dbReference type="GO" id="GO:0016226">
    <property type="term" value="P:iron-sulfur cluster assembly"/>
    <property type="evidence" value="ECO:0007669"/>
    <property type="project" value="InterPro"/>
</dbReference>
<proteinExistence type="predicted"/>
<protein>
    <recommendedName>
        <fullName evidence="1">NIF system FeS cluster assembly NifU N-terminal domain-containing protein</fullName>
    </recommendedName>
</protein>
<dbReference type="Gene3D" id="3.90.1010.10">
    <property type="match status" value="1"/>
</dbReference>
<evidence type="ECO:0000313" key="3">
    <source>
        <dbReference type="Proteomes" id="UP000178372"/>
    </source>
</evidence>
<gene>
    <name evidence="2" type="ORF">A2690_03780</name>
</gene>
<dbReference type="EMBL" id="MFZF01000016">
    <property type="protein sequence ID" value="OGK16441.1"/>
    <property type="molecule type" value="Genomic_DNA"/>
</dbReference>
<dbReference type="CDD" id="cd06664">
    <property type="entry name" value="IscU_like"/>
    <property type="match status" value="1"/>
</dbReference>
<dbReference type="AlphaFoldDB" id="A0A1F7GBU4"/>
<dbReference type="Proteomes" id="UP000178372">
    <property type="component" value="Unassembled WGS sequence"/>
</dbReference>
<dbReference type="InterPro" id="IPR002871">
    <property type="entry name" value="NIF_FeS_clus_asmbl_NifU_N"/>
</dbReference>
<organism evidence="2 3">
    <name type="scientific">Candidatus Roizmanbacteria bacterium RIFCSPHIGHO2_01_FULL_39_12b</name>
    <dbReference type="NCBI Taxonomy" id="1802030"/>
    <lineage>
        <taxon>Bacteria</taxon>
        <taxon>Candidatus Roizmaniibacteriota</taxon>
    </lineage>
</organism>
<accession>A0A1F7GBU4</accession>
<dbReference type="SUPFAM" id="SSF82649">
    <property type="entry name" value="SufE/NifU"/>
    <property type="match status" value="1"/>
</dbReference>
<comment type="caution">
    <text evidence="2">The sequence shown here is derived from an EMBL/GenBank/DDBJ whole genome shotgun (WGS) entry which is preliminary data.</text>
</comment>
<sequence length="118" mass="13042">MSIYQEIILHEYKNPRHYGQLKGNPKVHNVKNVLCGDELTFYADIKKNLIVNISYVGVGCAISIASASLLTDFIIGKSVGKIDELDKDFVLDLLGIDLSPNRLKCALLPLEGIQSVIK</sequence>
<evidence type="ECO:0000259" key="1">
    <source>
        <dbReference type="Pfam" id="PF01592"/>
    </source>
</evidence>